<keyword evidence="1" id="KW-0812">Transmembrane</keyword>
<feature type="transmembrane region" description="Helical" evidence="1">
    <location>
        <begin position="122"/>
        <end position="146"/>
    </location>
</feature>
<reference evidence="2" key="1">
    <citation type="submission" date="2021-06" db="EMBL/GenBank/DDBJ databases">
        <authorList>
            <person name="Hodson N. C."/>
            <person name="Mongue J. A."/>
            <person name="Jaron S. K."/>
        </authorList>
    </citation>
    <scope>NUCLEOTIDE SEQUENCE</scope>
</reference>
<sequence>MVQDRIYLLKLSQAMERKSTSKMANPAGVRAIIAVAFSGFIELMQPKNLLEMIKEMKTVLKDSRWMLPILLSIILLDMPVIIALISWIYVIFKTRFINKEEEILFKTFTGPIYKTRIVWMKVLSLSACFCVAKFGVEIFHFLTWLMDDSTGPILSVVFEMIIKCGK</sequence>
<comment type="caution">
    <text evidence="2">The sequence shown here is derived from an EMBL/GenBank/DDBJ whole genome shotgun (WGS) entry which is preliminary data.</text>
</comment>
<dbReference type="AlphaFoldDB" id="A0A8J2P0R7"/>
<accession>A0A8J2P0R7</accession>
<keyword evidence="1" id="KW-1133">Transmembrane helix</keyword>
<dbReference type="Proteomes" id="UP000708208">
    <property type="component" value="Unassembled WGS sequence"/>
</dbReference>
<keyword evidence="3" id="KW-1185">Reference proteome</keyword>
<name>A0A8J2P0R7_9HEXA</name>
<organism evidence="2 3">
    <name type="scientific">Allacma fusca</name>
    <dbReference type="NCBI Taxonomy" id="39272"/>
    <lineage>
        <taxon>Eukaryota</taxon>
        <taxon>Metazoa</taxon>
        <taxon>Ecdysozoa</taxon>
        <taxon>Arthropoda</taxon>
        <taxon>Hexapoda</taxon>
        <taxon>Collembola</taxon>
        <taxon>Symphypleona</taxon>
        <taxon>Sminthuridae</taxon>
        <taxon>Allacma</taxon>
    </lineage>
</organism>
<keyword evidence="1" id="KW-0472">Membrane</keyword>
<gene>
    <name evidence="2" type="ORF">AFUS01_LOCUS15396</name>
</gene>
<evidence type="ECO:0000313" key="3">
    <source>
        <dbReference type="Proteomes" id="UP000708208"/>
    </source>
</evidence>
<evidence type="ECO:0000256" key="1">
    <source>
        <dbReference type="SAM" id="Phobius"/>
    </source>
</evidence>
<feature type="transmembrane region" description="Helical" evidence="1">
    <location>
        <begin position="65"/>
        <end position="92"/>
    </location>
</feature>
<evidence type="ECO:0000313" key="2">
    <source>
        <dbReference type="EMBL" id="CAG7726484.1"/>
    </source>
</evidence>
<proteinExistence type="predicted"/>
<protein>
    <submittedName>
        <fullName evidence="2">Uncharacterized protein</fullName>
    </submittedName>
</protein>
<dbReference type="EMBL" id="CAJVCH010136147">
    <property type="protein sequence ID" value="CAG7726484.1"/>
    <property type="molecule type" value="Genomic_DNA"/>
</dbReference>
<feature type="transmembrane region" description="Helical" evidence="1">
    <location>
        <begin position="27"/>
        <end position="45"/>
    </location>
</feature>